<proteinExistence type="predicted"/>
<dbReference type="InterPro" id="IPR041098">
    <property type="entry name" value="Rv2175c_C"/>
</dbReference>
<comment type="caution">
    <text evidence="3">The sequence shown here is derived from an EMBL/GenBank/DDBJ whole genome shotgun (WGS) entry which is preliminary data.</text>
</comment>
<evidence type="ECO:0000259" key="2">
    <source>
        <dbReference type="Pfam" id="PF21531"/>
    </source>
</evidence>
<feature type="domain" description="Rv2175c C-terminal" evidence="1">
    <location>
        <begin position="68"/>
        <end position="123"/>
    </location>
</feature>
<dbReference type="InterPro" id="IPR048576">
    <property type="entry name" value="Rv2175c_wHTH"/>
</dbReference>
<dbReference type="Pfam" id="PF21531">
    <property type="entry name" value="Rv2175c_wHTH"/>
    <property type="match status" value="1"/>
</dbReference>
<protein>
    <submittedName>
        <fullName evidence="3">Rv2175c family DNA-binding protein</fullName>
    </submittedName>
</protein>
<feature type="domain" description="DNA-binding protein Rv2175c wHTH" evidence="2">
    <location>
        <begin position="6"/>
        <end position="62"/>
    </location>
</feature>
<dbReference type="Proteomes" id="UP001500729">
    <property type="component" value="Unassembled WGS sequence"/>
</dbReference>
<sequence>MWGVSAIPAAPDVLAPDVEVIPLPDVAERLGQPVTRVHQLIRDGHLLAVRRDGVLGVPTAFLAGDAVVKGLGGTITLLKDNGYNADEILSWLFTADDSLPGTPIDALRGDRGREVKRRAQAMGF</sequence>
<accession>A0ABP3MSJ2</accession>
<keyword evidence="3" id="KW-0238">DNA-binding</keyword>
<evidence type="ECO:0000313" key="4">
    <source>
        <dbReference type="Proteomes" id="UP001500729"/>
    </source>
</evidence>
<reference evidence="4" key="1">
    <citation type="journal article" date="2019" name="Int. J. Syst. Evol. Microbiol.">
        <title>The Global Catalogue of Microorganisms (GCM) 10K type strain sequencing project: providing services to taxonomists for standard genome sequencing and annotation.</title>
        <authorList>
            <consortium name="The Broad Institute Genomics Platform"/>
            <consortium name="The Broad Institute Genome Sequencing Center for Infectious Disease"/>
            <person name="Wu L."/>
            <person name="Ma J."/>
        </authorList>
    </citation>
    <scope>NUCLEOTIDE SEQUENCE [LARGE SCALE GENOMIC DNA]</scope>
    <source>
        <strain evidence="4">JCM 10303</strain>
    </source>
</reference>
<dbReference type="Pfam" id="PF18367">
    <property type="entry name" value="Rv2175c_C"/>
    <property type="match status" value="1"/>
</dbReference>
<dbReference type="EMBL" id="BAAAGS010000015">
    <property type="protein sequence ID" value="GAA0526750.1"/>
    <property type="molecule type" value="Genomic_DNA"/>
</dbReference>
<name>A0ABP3MSJ2_SACER</name>
<evidence type="ECO:0000313" key="3">
    <source>
        <dbReference type="EMBL" id="GAA0526750.1"/>
    </source>
</evidence>
<evidence type="ECO:0000259" key="1">
    <source>
        <dbReference type="Pfam" id="PF18367"/>
    </source>
</evidence>
<keyword evidence="4" id="KW-1185">Reference proteome</keyword>
<gene>
    <name evidence="3" type="ORF">GCM10009533_27610</name>
</gene>
<organism evidence="3 4">
    <name type="scientific">Saccharopolyspora erythraea</name>
    <name type="common">Streptomyces erythraeus</name>
    <dbReference type="NCBI Taxonomy" id="1836"/>
    <lineage>
        <taxon>Bacteria</taxon>
        <taxon>Bacillati</taxon>
        <taxon>Actinomycetota</taxon>
        <taxon>Actinomycetes</taxon>
        <taxon>Pseudonocardiales</taxon>
        <taxon>Pseudonocardiaceae</taxon>
        <taxon>Saccharopolyspora</taxon>
    </lineage>
</organism>
<dbReference type="GO" id="GO:0003677">
    <property type="term" value="F:DNA binding"/>
    <property type="evidence" value="ECO:0007669"/>
    <property type="project" value="UniProtKB-KW"/>
</dbReference>